<evidence type="ECO:0000313" key="1">
    <source>
        <dbReference type="EMBL" id="SDQ34870.1"/>
    </source>
</evidence>
<gene>
    <name evidence="1" type="ORF">SAMN04489742_0760</name>
</gene>
<protein>
    <submittedName>
        <fullName evidence="1">Uncharacterized protein</fullName>
    </submittedName>
</protein>
<dbReference type="EMBL" id="FNKH01000002">
    <property type="protein sequence ID" value="SDQ34870.1"/>
    <property type="molecule type" value="Genomic_DNA"/>
</dbReference>
<dbReference type="AlphaFoldDB" id="A0A1H1A5J4"/>
<proteinExistence type="predicted"/>
<evidence type="ECO:0000313" key="2">
    <source>
        <dbReference type="Proteomes" id="UP000181917"/>
    </source>
</evidence>
<dbReference type="Proteomes" id="UP000181917">
    <property type="component" value="Unassembled WGS sequence"/>
</dbReference>
<name>A0A1H1A5J4_9MICC</name>
<accession>A0A1H1A5J4</accession>
<reference evidence="1 2" key="1">
    <citation type="submission" date="2016-10" db="EMBL/GenBank/DDBJ databases">
        <authorList>
            <person name="de Groot N.N."/>
        </authorList>
    </citation>
    <scope>NUCLEOTIDE SEQUENCE [LARGE SCALE GENOMIC DNA]</scope>
    <source>
        <strain evidence="1 2">DSM 20117</strain>
    </source>
</reference>
<keyword evidence="2" id="KW-1185">Reference proteome</keyword>
<sequence length="192" mass="21013">MDRSVERTVLIPDHEPLHILQGVDLEIRIGDLGVGIDRSGRSSLPYRLRLGVPDSPVGPAVVSGPARKEFGCLRRIRLHELLHLEERVALGNVRAHCHMDKVDGAFGGAADHNGRIARDGSLYLDHVGHGAARGRNARRDQLRGGLLVRGFRAHAVDEGQLEKCHGDDGENCHPDNRKNVAAHGAHAYPPFR</sequence>
<organism evidence="1 2">
    <name type="scientific">Crystallibacter crystallopoietes</name>
    <dbReference type="NCBI Taxonomy" id="37928"/>
    <lineage>
        <taxon>Bacteria</taxon>
        <taxon>Bacillati</taxon>
        <taxon>Actinomycetota</taxon>
        <taxon>Actinomycetes</taxon>
        <taxon>Micrococcales</taxon>
        <taxon>Micrococcaceae</taxon>
        <taxon>Crystallibacter</taxon>
    </lineage>
</organism>